<gene>
    <name evidence="6" type="ORF">KC729_14070</name>
</gene>
<dbReference type="PIRSF" id="PIRSF000105">
    <property type="entry name" value="HCDH"/>
    <property type="match status" value="1"/>
</dbReference>
<dbReference type="InterPro" id="IPR008927">
    <property type="entry name" value="6-PGluconate_DH-like_C_sf"/>
</dbReference>
<evidence type="ECO:0000259" key="5">
    <source>
        <dbReference type="Pfam" id="PF02737"/>
    </source>
</evidence>
<feature type="binding site" evidence="3">
    <location>
        <position position="275"/>
    </location>
    <ligand>
        <name>NAD(+)</name>
        <dbReference type="ChEBI" id="CHEBI:57540"/>
    </ligand>
</feature>
<dbReference type="GO" id="GO:0008691">
    <property type="term" value="F:3-hydroxybutyryl-CoA dehydrogenase activity"/>
    <property type="evidence" value="ECO:0007669"/>
    <property type="project" value="UniProtKB-EC"/>
</dbReference>
<feature type="binding site" evidence="3">
    <location>
        <position position="33"/>
    </location>
    <ligand>
        <name>NAD(+)</name>
        <dbReference type="ChEBI" id="CHEBI:57540"/>
    </ligand>
</feature>
<dbReference type="Gene3D" id="1.10.1040.10">
    <property type="entry name" value="N-(1-d-carboxylethyl)-l-norvaline Dehydrogenase, domain 2"/>
    <property type="match status" value="1"/>
</dbReference>
<protein>
    <submittedName>
        <fullName evidence="6">3-hydroxybutyryl-CoA dehydrogenase</fullName>
        <ecNumber evidence="6">1.1.1.157</ecNumber>
    </submittedName>
</protein>
<accession>A0A956M0M7</accession>
<dbReference type="InterPro" id="IPR006176">
    <property type="entry name" value="3-OHacyl-CoA_DH_NAD-bd"/>
</dbReference>
<feature type="binding site" evidence="3">
    <location>
        <begin position="10"/>
        <end position="15"/>
    </location>
    <ligand>
        <name>NAD(+)</name>
        <dbReference type="ChEBI" id="CHEBI:57540"/>
    </ligand>
</feature>
<dbReference type="InterPro" id="IPR013328">
    <property type="entry name" value="6PGD_dom2"/>
</dbReference>
<dbReference type="PANTHER" id="PTHR48075">
    <property type="entry name" value="3-HYDROXYACYL-COA DEHYDROGENASE FAMILY PROTEIN"/>
    <property type="match status" value="1"/>
</dbReference>
<dbReference type="AlphaFoldDB" id="A0A956M0M7"/>
<sequence>MDVRRIVVIGAGTMGAGIAQVGAQAGCRVRLCDVSDEMIERGMTTIRRMLDKGVERGKVTEAQRDETLARVETSTDMRAAATDVDLAVEAVPEQMQLKQQIFRALDEACPPGAFLASNTSSLSIDEIASVTGRPERVVGMHFFNPVPIMKLLELVRGERTSEETIAAAQALGERMGKTTITVRNAPGFATSRLGLVLGLEAIRMVEQGVASAADIDTAMTLGYAHPMGPLRLTDLVGLDVRLSIAESLHERLQSEAFRPPELLRRMVAEGKLGKKTGHGFYDWND</sequence>
<organism evidence="6 7">
    <name type="scientific">Eiseniibacteriota bacterium</name>
    <dbReference type="NCBI Taxonomy" id="2212470"/>
    <lineage>
        <taxon>Bacteria</taxon>
        <taxon>Candidatus Eiseniibacteriota</taxon>
    </lineage>
</organism>
<keyword evidence="3" id="KW-0520">NAD</keyword>
<dbReference type="PANTHER" id="PTHR48075:SF5">
    <property type="entry name" value="3-HYDROXYBUTYRYL-COA DEHYDROGENASE"/>
    <property type="match status" value="1"/>
</dbReference>
<feature type="domain" description="3-hydroxyacyl-CoA dehydrogenase C-terminal" evidence="4">
    <location>
        <begin position="187"/>
        <end position="283"/>
    </location>
</feature>
<evidence type="ECO:0000313" key="7">
    <source>
        <dbReference type="Proteomes" id="UP000697710"/>
    </source>
</evidence>
<keyword evidence="1 6" id="KW-0560">Oxidoreductase</keyword>
<evidence type="ECO:0000313" key="6">
    <source>
        <dbReference type="EMBL" id="MCA9728813.1"/>
    </source>
</evidence>
<dbReference type="SUPFAM" id="SSF48179">
    <property type="entry name" value="6-phosphogluconate dehydrogenase C-terminal domain-like"/>
    <property type="match status" value="1"/>
</dbReference>
<proteinExistence type="predicted"/>
<evidence type="ECO:0000259" key="4">
    <source>
        <dbReference type="Pfam" id="PF00725"/>
    </source>
</evidence>
<dbReference type="EC" id="1.1.1.157" evidence="6"/>
<name>A0A956M0M7_UNCEI</name>
<feature type="site" description="Important for catalytic activity" evidence="2">
    <location>
        <position position="141"/>
    </location>
</feature>
<evidence type="ECO:0000256" key="2">
    <source>
        <dbReference type="PIRSR" id="PIRSR000105-1"/>
    </source>
</evidence>
<evidence type="ECO:0000256" key="3">
    <source>
        <dbReference type="PIRSR" id="PIRSR000105-2"/>
    </source>
</evidence>
<dbReference type="SUPFAM" id="SSF51735">
    <property type="entry name" value="NAD(P)-binding Rossmann-fold domains"/>
    <property type="match status" value="1"/>
</dbReference>
<reference evidence="6" key="1">
    <citation type="submission" date="2020-04" db="EMBL/GenBank/DDBJ databases">
        <authorList>
            <person name="Zhang T."/>
        </authorList>
    </citation>
    <scope>NUCLEOTIDE SEQUENCE</scope>
    <source>
        <strain evidence="6">HKST-UBA01</strain>
    </source>
</reference>
<reference evidence="6" key="2">
    <citation type="journal article" date="2021" name="Microbiome">
        <title>Successional dynamics and alternative stable states in a saline activated sludge microbial community over 9 years.</title>
        <authorList>
            <person name="Wang Y."/>
            <person name="Ye J."/>
            <person name="Ju F."/>
            <person name="Liu L."/>
            <person name="Boyd J.A."/>
            <person name="Deng Y."/>
            <person name="Parks D.H."/>
            <person name="Jiang X."/>
            <person name="Yin X."/>
            <person name="Woodcroft B.J."/>
            <person name="Tyson G.W."/>
            <person name="Hugenholtz P."/>
            <person name="Polz M.F."/>
            <person name="Zhang T."/>
        </authorList>
    </citation>
    <scope>NUCLEOTIDE SEQUENCE</scope>
    <source>
        <strain evidence="6">HKST-UBA01</strain>
    </source>
</reference>
<feature type="domain" description="3-hydroxyacyl-CoA dehydrogenase NAD binding" evidence="5">
    <location>
        <begin position="6"/>
        <end position="184"/>
    </location>
</feature>
<dbReference type="FunFam" id="3.40.50.720:FF:000009">
    <property type="entry name" value="Fatty oxidation complex, alpha subunit"/>
    <property type="match status" value="1"/>
</dbReference>
<dbReference type="GO" id="GO:0006635">
    <property type="term" value="P:fatty acid beta-oxidation"/>
    <property type="evidence" value="ECO:0007669"/>
    <property type="project" value="TreeGrafter"/>
</dbReference>
<dbReference type="GO" id="GO:0070403">
    <property type="term" value="F:NAD+ binding"/>
    <property type="evidence" value="ECO:0007669"/>
    <property type="project" value="InterPro"/>
</dbReference>
<feature type="binding site" evidence="3">
    <location>
        <position position="93"/>
    </location>
    <ligand>
        <name>NAD(+)</name>
        <dbReference type="ChEBI" id="CHEBI:57540"/>
    </ligand>
</feature>
<dbReference type="Pfam" id="PF02737">
    <property type="entry name" value="3HCDH_N"/>
    <property type="match status" value="1"/>
</dbReference>
<feature type="binding site" evidence="3">
    <location>
        <position position="98"/>
    </location>
    <ligand>
        <name>NAD(+)</name>
        <dbReference type="ChEBI" id="CHEBI:57540"/>
    </ligand>
</feature>
<dbReference type="EMBL" id="JAGQHR010000483">
    <property type="protein sequence ID" value="MCA9728813.1"/>
    <property type="molecule type" value="Genomic_DNA"/>
</dbReference>
<dbReference type="InterPro" id="IPR006108">
    <property type="entry name" value="3HC_DH_C"/>
</dbReference>
<comment type="caution">
    <text evidence="6">The sequence shown here is derived from an EMBL/GenBank/DDBJ whole genome shotgun (WGS) entry which is preliminary data.</text>
</comment>
<dbReference type="InterPro" id="IPR036291">
    <property type="entry name" value="NAD(P)-bd_dom_sf"/>
</dbReference>
<feature type="binding site" evidence="3">
    <location>
        <position position="120"/>
    </location>
    <ligand>
        <name>NAD(+)</name>
        <dbReference type="ChEBI" id="CHEBI:57540"/>
    </ligand>
</feature>
<feature type="binding site" evidence="3">
    <location>
        <position position="144"/>
    </location>
    <ligand>
        <name>NAD(+)</name>
        <dbReference type="ChEBI" id="CHEBI:57540"/>
    </ligand>
</feature>
<dbReference type="Proteomes" id="UP000697710">
    <property type="component" value="Unassembled WGS sequence"/>
</dbReference>
<evidence type="ECO:0000256" key="1">
    <source>
        <dbReference type="ARBA" id="ARBA00023002"/>
    </source>
</evidence>
<dbReference type="Gene3D" id="3.40.50.720">
    <property type="entry name" value="NAD(P)-binding Rossmann-like Domain"/>
    <property type="match status" value="1"/>
</dbReference>
<dbReference type="InterPro" id="IPR022694">
    <property type="entry name" value="3-OHacyl-CoA_DH"/>
</dbReference>
<dbReference type="Pfam" id="PF00725">
    <property type="entry name" value="3HCDH"/>
    <property type="match status" value="1"/>
</dbReference>